<evidence type="ECO:0000256" key="6">
    <source>
        <dbReference type="ARBA" id="ARBA00023170"/>
    </source>
</evidence>
<keyword evidence="12" id="KW-1185">Reference proteome</keyword>
<accession>A0ABM1XVI2</accession>
<name>A0ABM1XVI2_AEDAL</name>
<dbReference type="InterPro" id="IPR057074">
    <property type="entry name" value="IR75A_N"/>
</dbReference>
<feature type="signal peptide" evidence="9">
    <location>
        <begin position="1"/>
        <end position="18"/>
    </location>
</feature>
<evidence type="ECO:0000256" key="1">
    <source>
        <dbReference type="ARBA" id="ARBA00004651"/>
    </source>
</evidence>
<reference evidence="11" key="2">
    <citation type="submission" date="2025-05" db="UniProtKB">
        <authorList>
            <consortium name="EnsemblMetazoa"/>
        </authorList>
    </citation>
    <scope>IDENTIFICATION</scope>
    <source>
        <strain evidence="11">Foshan</strain>
    </source>
</reference>
<evidence type="ECO:0000256" key="9">
    <source>
        <dbReference type="SAM" id="SignalP"/>
    </source>
</evidence>
<dbReference type="RefSeq" id="XP_062706177.1">
    <property type="nucleotide sequence ID" value="XM_062850193.1"/>
</dbReference>
<feature type="transmembrane region" description="Helical" evidence="8">
    <location>
        <begin position="343"/>
        <end position="366"/>
    </location>
</feature>
<evidence type="ECO:0000256" key="7">
    <source>
        <dbReference type="ARBA" id="ARBA00023180"/>
    </source>
</evidence>
<organism evidence="11 12">
    <name type="scientific">Aedes albopictus</name>
    <name type="common">Asian tiger mosquito</name>
    <name type="synonym">Stegomyia albopicta</name>
    <dbReference type="NCBI Taxonomy" id="7160"/>
    <lineage>
        <taxon>Eukaryota</taxon>
        <taxon>Metazoa</taxon>
        <taxon>Ecdysozoa</taxon>
        <taxon>Arthropoda</taxon>
        <taxon>Hexapoda</taxon>
        <taxon>Insecta</taxon>
        <taxon>Pterygota</taxon>
        <taxon>Neoptera</taxon>
        <taxon>Endopterygota</taxon>
        <taxon>Diptera</taxon>
        <taxon>Nematocera</taxon>
        <taxon>Culicoidea</taxon>
        <taxon>Culicidae</taxon>
        <taxon>Culicinae</taxon>
        <taxon>Aedini</taxon>
        <taxon>Aedes</taxon>
        <taxon>Stegomyia</taxon>
    </lineage>
</organism>
<keyword evidence="9" id="KW-0732">Signal</keyword>
<proteinExistence type="predicted"/>
<keyword evidence="5 8" id="KW-0472">Membrane</keyword>
<dbReference type="PANTHER" id="PTHR42643:SF37">
    <property type="entry name" value="IONOTROPIC RECEPTOR 11A-RELATED"/>
    <property type="match status" value="1"/>
</dbReference>
<keyword evidence="7" id="KW-0325">Glycoprotein</keyword>
<dbReference type="InterPro" id="IPR052192">
    <property type="entry name" value="Insect_Ionotropic_Sensory_Rcpt"/>
</dbReference>
<evidence type="ECO:0000256" key="5">
    <source>
        <dbReference type="ARBA" id="ARBA00023136"/>
    </source>
</evidence>
<evidence type="ECO:0000256" key="3">
    <source>
        <dbReference type="ARBA" id="ARBA00022692"/>
    </source>
</evidence>
<keyword evidence="3 8" id="KW-0812">Transmembrane</keyword>
<feature type="domain" description="Ionotropic receptor 75a N-terminal" evidence="10">
    <location>
        <begin position="20"/>
        <end position="213"/>
    </location>
</feature>
<evidence type="ECO:0000256" key="4">
    <source>
        <dbReference type="ARBA" id="ARBA00022989"/>
    </source>
</evidence>
<reference evidence="12" key="1">
    <citation type="journal article" date="2015" name="Proc. Natl. Acad. Sci. U.S.A.">
        <title>Genome sequence of the Asian Tiger mosquito, Aedes albopictus, reveals insights into its biology, genetics, and evolution.</title>
        <authorList>
            <person name="Chen X.G."/>
            <person name="Jiang X."/>
            <person name="Gu J."/>
            <person name="Xu M."/>
            <person name="Wu Y."/>
            <person name="Deng Y."/>
            <person name="Zhang C."/>
            <person name="Bonizzoni M."/>
            <person name="Dermauw W."/>
            <person name="Vontas J."/>
            <person name="Armbruster P."/>
            <person name="Huang X."/>
            <person name="Yang Y."/>
            <person name="Zhang H."/>
            <person name="He W."/>
            <person name="Peng H."/>
            <person name="Liu Y."/>
            <person name="Wu K."/>
            <person name="Chen J."/>
            <person name="Lirakis M."/>
            <person name="Topalis P."/>
            <person name="Van Leeuwen T."/>
            <person name="Hall A.B."/>
            <person name="Jiang X."/>
            <person name="Thorpe C."/>
            <person name="Mueller R.L."/>
            <person name="Sun C."/>
            <person name="Waterhouse R.M."/>
            <person name="Yan G."/>
            <person name="Tu Z.J."/>
            <person name="Fang X."/>
            <person name="James A.A."/>
        </authorList>
    </citation>
    <scope>NUCLEOTIDE SEQUENCE [LARGE SCALE GENOMIC DNA]</scope>
    <source>
        <strain evidence="12">Foshan</strain>
    </source>
</reference>
<keyword evidence="2" id="KW-1003">Cell membrane</keyword>
<feature type="transmembrane region" description="Helical" evidence="8">
    <location>
        <begin position="596"/>
        <end position="619"/>
    </location>
</feature>
<sequence>MWPHPLFLGIFLCPHIDAFNTDFIVDFLKVKQSKSAVFFHCGDDVESYRMYRVMMEMNLSLRFINIGKSTHLEVLEVLPQRNYARTTCIFDCSCGGSLELLKKFSEQRFFNTTYSWLFLDDDGSSGDGREILSKLEGIQINSDVTSVKQITFENETSYELQDVYTIGKHLCKDVYHTTYGQWNAIDGLVFVPNYNRYYTRGNFGGLQLRGTTVIDRDNVTGADVDSILSIPGSEPGIVVFVKYHYALLDFLRHYHNFSIKYRVARGWAGRLKTGYRLGMLGILGRNEADVAATGIFQRINRHAEFDIIHQSWEFRAGFIYRITPELSNAAGGGDFFKPFDSSVWIATSLMVLLIVVILKLSGFLIFKTFENELNLSWAAYIVVVIGTISQQGIPGKISRIFSVKIVLSSLLMLVLVVYNYYTSVVVGGLLSSPGMGPETVREIIDSPLVVSFRDIGYHKILFRETKVPIIRELYDKKVKPSREGKDMLAVYSDIVTAVPFLKRGGYAFHCEMTEAFQEIAYEFDANDICELRTANGLFNDLRLMSFVLPKRSMYTEMFRITMMRIQEVGLIKRTLKIYKIEKPICQSGGRVNPVEFFGVSTAFTVLGVGMALSIVIVVAESISVRKSKKAEKDNKIFKQRR</sequence>
<dbReference type="PANTHER" id="PTHR42643">
    <property type="entry name" value="IONOTROPIC RECEPTOR 20A-RELATED"/>
    <property type="match status" value="1"/>
</dbReference>
<dbReference type="Proteomes" id="UP000069940">
    <property type="component" value="Unassembled WGS sequence"/>
</dbReference>
<evidence type="ECO:0000259" key="10">
    <source>
        <dbReference type="Pfam" id="PF24576"/>
    </source>
</evidence>
<comment type="subcellular location">
    <subcellularLocation>
        <location evidence="1">Cell membrane</location>
        <topology evidence="1">Multi-pass membrane protein</topology>
    </subcellularLocation>
</comment>
<feature type="chain" id="PRO_5047236774" description="Ionotropic receptor 75a N-terminal domain-containing protein" evidence="9">
    <location>
        <begin position="19"/>
        <end position="641"/>
    </location>
</feature>
<dbReference type="GeneID" id="109410571"/>
<dbReference type="Pfam" id="PF24576">
    <property type="entry name" value="IR75A_N"/>
    <property type="match status" value="1"/>
</dbReference>
<protein>
    <recommendedName>
        <fullName evidence="10">Ionotropic receptor 75a N-terminal domain-containing protein</fullName>
    </recommendedName>
</protein>
<evidence type="ECO:0000256" key="2">
    <source>
        <dbReference type="ARBA" id="ARBA00022475"/>
    </source>
</evidence>
<dbReference type="EnsemblMetazoa" id="AALFPA23_003279.R3537">
    <property type="protein sequence ID" value="AALFPA23_003279.P3537"/>
    <property type="gene ID" value="AALFPA23_003279"/>
</dbReference>
<evidence type="ECO:0000313" key="12">
    <source>
        <dbReference type="Proteomes" id="UP000069940"/>
    </source>
</evidence>
<evidence type="ECO:0000256" key="8">
    <source>
        <dbReference type="SAM" id="Phobius"/>
    </source>
</evidence>
<dbReference type="Gene3D" id="1.10.287.70">
    <property type="match status" value="1"/>
</dbReference>
<keyword evidence="6" id="KW-0675">Receptor</keyword>
<dbReference type="SUPFAM" id="SSF53850">
    <property type="entry name" value="Periplasmic binding protein-like II"/>
    <property type="match status" value="1"/>
</dbReference>
<keyword evidence="4 8" id="KW-1133">Transmembrane helix</keyword>
<evidence type="ECO:0000313" key="11">
    <source>
        <dbReference type="EnsemblMetazoa" id="AALFPA23_003279.P3537"/>
    </source>
</evidence>
<feature type="transmembrane region" description="Helical" evidence="8">
    <location>
        <begin position="401"/>
        <end position="421"/>
    </location>
</feature>